<reference evidence="1 2" key="1">
    <citation type="submission" date="2020-08" db="EMBL/GenBank/DDBJ databases">
        <title>Genomic Encyclopedia of Type Strains, Phase IV (KMG-V): Genome sequencing to study the core and pangenomes of soil and plant-associated prokaryotes.</title>
        <authorList>
            <person name="Whitman W."/>
        </authorList>
    </citation>
    <scope>NUCLEOTIDE SEQUENCE [LARGE SCALE GENOMIC DNA]</scope>
    <source>
        <strain evidence="1 2">X5P2</strain>
    </source>
</reference>
<dbReference type="EMBL" id="JACHEB010000007">
    <property type="protein sequence ID" value="MBB5329808.1"/>
    <property type="molecule type" value="Genomic_DNA"/>
</dbReference>
<dbReference type="InterPro" id="IPR025332">
    <property type="entry name" value="DUF4238"/>
</dbReference>
<protein>
    <submittedName>
        <fullName evidence="1">Uncharacterized protein</fullName>
    </submittedName>
</protein>
<organism evidence="1 2">
    <name type="scientific">Tunturiibacter gelidiferens</name>
    <dbReference type="NCBI Taxonomy" id="3069689"/>
    <lineage>
        <taxon>Bacteria</taxon>
        <taxon>Pseudomonadati</taxon>
        <taxon>Acidobacteriota</taxon>
        <taxon>Terriglobia</taxon>
        <taxon>Terriglobales</taxon>
        <taxon>Acidobacteriaceae</taxon>
        <taxon>Tunturiibacter</taxon>
    </lineage>
</organism>
<proteinExistence type="predicted"/>
<sequence>MDKIENDFQGVLRAIRRRQQLTSVQRAKLCVFTAAMMGRSKKQGDHMQKQWAVGIEQIRQIEGQFGSAAHPALSEVLEEVNKNSHAYLVNDTIEVAPVLFIMPLTILTTNDLDGFITSDAPAVMCNPKAYTMSPMLRQPGLMQTDIEVTLPLSPQETVFFSHKPSNRLYTPTSTSLLEEVNRRTFFWADAEFVSWKGTVKDAWCEEREAPPDAWRAAE</sequence>
<evidence type="ECO:0000313" key="2">
    <source>
        <dbReference type="Proteomes" id="UP000535182"/>
    </source>
</evidence>
<dbReference type="Pfam" id="PF14022">
    <property type="entry name" value="DUF4238"/>
    <property type="match status" value="1"/>
</dbReference>
<name>A0A9X0QG54_9BACT</name>
<gene>
    <name evidence="1" type="ORF">HDF14_003430</name>
</gene>
<accession>A0A9X0QG54</accession>
<dbReference type="Proteomes" id="UP000535182">
    <property type="component" value="Unassembled WGS sequence"/>
</dbReference>
<keyword evidence="2" id="KW-1185">Reference proteome</keyword>
<evidence type="ECO:0000313" key="1">
    <source>
        <dbReference type="EMBL" id="MBB5329808.1"/>
    </source>
</evidence>
<comment type="caution">
    <text evidence="1">The sequence shown here is derived from an EMBL/GenBank/DDBJ whole genome shotgun (WGS) entry which is preliminary data.</text>
</comment>
<dbReference type="AlphaFoldDB" id="A0A9X0QG54"/>